<protein>
    <recommendedName>
        <fullName evidence="2">Putative 4-hydroxy-4-methyl-2-oxoglutarate aldolase</fullName>
    </recommendedName>
    <alternativeName>
        <fullName evidence="3">Regulator of ribonuclease activity homolog</fullName>
    </alternativeName>
    <alternativeName>
        <fullName evidence="4">RraA-like protein</fullName>
    </alternativeName>
</protein>
<dbReference type="Proteomes" id="UP000198900">
    <property type="component" value="Unassembled WGS sequence"/>
</dbReference>
<dbReference type="EMBL" id="FNDI01000003">
    <property type="protein sequence ID" value="SDH24145.1"/>
    <property type="molecule type" value="Genomic_DNA"/>
</dbReference>
<keyword evidence="7" id="KW-1185">Reference proteome</keyword>
<evidence type="ECO:0000256" key="4">
    <source>
        <dbReference type="ARBA" id="ARBA00030169"/>
    </source>
</evidence>
<dbReference type="Pfam" id="PF03737">
    <property type="entry name" value="RraA-like"/>
    <property type="match status" value="1"/>
</dbReference>
<sequence>MMQEAQTIERFSPALLDQLRQVSFPTLGHFLEEGFAHYGMRALVPNERMIGRAVTLELCSPDALPVNRALAHLTPGDVLVIDMKGNHTHAPVGAVTVTAALSAGAAGVVVDGVATDVLELRRIGLPVFARGTSALTTKRRDTGKSRFGTPVQCGGVTVEPGTLVLGDDNGLLFADPATLLAVIDAALASDRAEPALLARLNAGEPVANVLRGNASSSIRHANEEH</sequence>
<comment type="cofactor">
    <cofactor evidence="5">
        <name>Mg(2+)</name>
        <dbReference type="ChEBI" id="CHEBI:18420"/>
    </cofactor>
</comment>
<name>A0A7Z7B206_9BURK</name>
<proteinExistence type="predicted"/>
<dbReference type="GO" id="GO:0046872">
    <property type="term" value="F:metal ion binding"/>
    <property type="evidence" value="ECO:0007669"/>
    <property type="project" value="UniProtKB-KW"/>
</dbReference>
<dbReference type="InterPro" id="IPR005493">
    <property type="entry name" value="RraA/RraA-like"/>
</dbReference>
<reference evidence="6" key="1">
    <citation type="submission" date="2016-10" db="EMBL/GenBank/DDBJ databases">
        <authorList>
            <person name="Varghese N."/>
            <person name="Submissions S."/>
        </authorList>
    </citation>
    <scope>NUCLEOTIDE SEQUENCE [LARGE SCALE GENOMIC DNA]</scope>
    <source>
        <strain evidence="6">YR281</strain>
    </source>
</reference>
<dbReference type="PANTHER" id="PTHR33254">
    <property type="entry name" value="4-HYDROXY-4-METHYL-2-OXOGLUTARATE ALDOLASE 3-RELATED"/>
    <property type="match status" value="1"/>
</dbReference>
<keyword evidence="5" id="KW-0479">Metal-binding</keyword>
<evidence type="ECO:0000256" key="3">
    <source>
        <dbReference type="ARBA" id="ARBA00029596"/>
    </source>
</evidence>
<evidence type="ECO:0000256" key="1">
    <source>
        <dbReference type="ARBA" id="ARBA00001968"/>
    </source>
</evidence>
<comment type="caution">
    <text evidence="6">The sequence shown here is derived from an EMBL/GenBank/DDBJ whole genome shotgun (WGS) entry which is preliminary data.</text>
</comment>
<evidence type="ECO:0000256" key="5">
    <source>
        <dbReference type="PIRSR" id="PIRSR605493-1"/>
    </source>
</evidence>
<feature type="binding site" evidence="5">
    <location>
        <position position="116"/>
    </location>
    <ligand>
        <name>Mg(2+)</name>
        <dbReference type="ChEBI" id="CHEBI:18420"/>
    </ligand>
</feature>
<gene>
    <name evidence="6" type="ORF">SAMN04487926_10329</name>
</gene>
<evidence type="ECO:0000313" key="6">
    <source>
        <dbReference type="EMBL" id="SDH24145.1"/>
    </source>
</evidence>
<accession>A0A7Z7B206</accession>
<dbReference type="SUPFAM" id="SSF89562">
    <property type="entry name" value="RraA-like"/>
    <property type="match status" value="1"/>
</dbReference>
<dbReference type="AlphaFoldDB" id="A0A7Z7B206"/>
<dbReference type="InterPro" id="IPR036704">
    <property type="entry name" value="RraA/RraA-like_sf"/>
</dbReference>
<dbReference type="RefSeq" id="WP_091776261.1">
    <property type="nucleotide sequence ID" value="NZ_FNDI01000003.1"/>
</dbReference>
<dbReference type="CDD" id="cd16841">
    <property type="entry name" value="RraA_family"/>
    <property type="match status" value="1"/>
</dbReference>
<comment type="cofactor">
    <cofactor evidence="1">
        <name>a divalent metal cation</name>
        <dbReference type="ChEBI" id="CHEBI:60240"/>
    </cofactor>
</comment>
<keyword evidence="5" id="KW-0460">Magnesium</keyword>
<evidence type="ECO:0000313" key="7">
    <source>
        <dbReference type="Proteomes" id="UP000198900"/>
    </source>
</evidence>
<dbReference type="Gene3D" id="3.50.30.40">
    <property type="entry name" value="Ribonuclease E inhibitor RraA/RraA-like"/>
    <property type="match status" value="1"/>
</dbReference>
<dbReference type="PANTHER" id="PTHR33254:SF4">
    <property type="entry name" value="4-HYDROXY-4-METHYL-2-OXOGLUTARATE ALDOLASE 3-RELATED"/>
    <property type="match status" value="1"/>
</dbReference>
<evidence type="ECO:0000256" key="2">
    <source>
        <dbReference type="ARBA" id="ARBA00016549"/>
    </source>
</evidence>
<organism evidence="6 7">
    <name type="scientific">Paraburkholderia steynii</name>
    <dbReference type="NCBI Taxonomy" id="1245441"/>
    <lineage>
        <taxon>Bacteria</taxon>
        <taxon>Pseudomonadati</taxon>
        <taxon>Pseudomonadota</taxon>
        <taxon>Betaproteobacteria</taxon>
        <taxon>Burkholderiales</taxon>
        <taxon>Burkholderiaceae</taxon>
        <taxon>Paraburkholderia</taxon>
    </lineage>
</organism>